<dbReference type="SUPFAM" id="SSF51445">
    <property type="entry name" value="(Trans)glycosidases"/>
    <property type="match status" value="1"/>
</dbReference>
<name>A0A2V3DV80_9MICC</name>
<dbReference type="OrthoDB" id="99456at2"/>
<dbReference type="InterPro" id="IPR003610">
    <property type="entry name" value="CBM5/12"/>
</dbReference>
<comment type="caution">
    <text evidence="3">The sequence shown here is derived from an EMBL/GenBank/DDBJ whole genome shotgun (WGS) entry which is preliminary data.</text>
</comment>
<gene>
    <name evidence="3" type="ORF">CVS29_01525</name>
</gene>
<protein>
    <submittedName>
        <fullName evidence="3">Glycosyl hydrolase family 18</fullName>
    </submittedName>
</protein>
<feature type="domain" description="GH18" evidence="2">
    <location>
        <begin position="47"/>
        <end position="344"/>
    </location>
</feature>
<dbReference type="CDD" id="cd12215">
    <property type="entry name" value="ChiC_BD"/>
    <property type="match status" value="2"/>
</dbReference>
<dbReference type="GO" id="GO:0005576">
    <property type="term" value="C:extracellular region"/>
    <property type="evidence" value="ECO:0007669"/>
    <property type="project" value="InterPro"/>
</dbReference>
<dbReference type="GO" id="GO:0005975">
    <property type="term" value="P:carbohydrate metabolic process"/>
    <property type="evidence" value="ECO:0007669"/>
    <property type="project" value="InterPro"/>
</dbReference>
<evidence type="ECO:0000259" key="2">
    <source>
        <dbReference type="PROSITE" id="PS51910"/>
    </source>
</evidence>
<sequence length="521" mass="55192">MSQRFPGRKLSWFRLTAFIAVVALLAGAGYVALGRYNDARAASAEPAMFSGYVDVTATPSYSFEKPVSESADSVVLSFIVSSKDKACEPSWGTFYSMDAAGQELDVDRRIARLLQQGGSVSVSFGGQANDELAVRCTDVAELQAAYASVVERYELSAIDLDLEGPGLSDTAALKRRATAIAALQSQRLAAKHPLSVWLTLPVAPTGLTAEGTSAVAAMLDAKVDLAGVNIMTMDYGGSKAAGSTMLEASTAAATATHAQLGALYKADGQDFGADWLWRKIGLTPMIGQNDVAGEIFTLQDAVGLHDFAVAKGVGRVSMWSLNRDATCGPNYPDLTRVSDGCSGIDQKGKLFSTVLGEGLSVLPTQSATSAPAQPTVQSTFPTDNPATSPYPIWSDLAVYVEGDRIVLNGNVYMAKWWTQGDVPDNPVATDGLTPWQLIGPVLPGDKPAPQVTAPAGTYPLWSAAKVYDQGDRVMFDGRIFEAKWWNREESPLASLQGSPSAAWKLFSNAQVAQILATPDGK</sequence>
<dbReference type="SMART" id="SM00495">
    <property type="entry name" value="ChtBD3"/>
    <property type="match status" value="2"/>
</dbReference>
<dbReference type="PANTHER" id="PTHR42976:SF1">
    <property type="entry name" value="GH18 DOMAIN-CONTAINING PROTEIN-RELATED"/>
    <property type="match status" value="1"/>
</dbReference>
<organism evidence="3 4">
    <name type="scientific">Arthrobacter psychrochitiniphilus</name>
    <dbReference type="NCBI Taxonomy" id="291045"/>
    <lineage>
        <taxon>Bacteria</taxon>
        <taxon>Bacillati</taxon>
        <taxon>Actinomycetota</taxon>
        <taxon>Actinomycetes</taxon>
        <taxon>Micrococcales</taxon>
        <taxon>Micrococcaceae</taxon>
        <taxon>Arthrobacter</taxon>
    </lineage>
</organism>
<dbReference type="InterPro" id="IPR017853">
    <property type="entry name" value="GH"/>
</dbReference>
<dbReference type="RefSeq" id="WP_110104563.1">
    <property type="nucleotide sequence ID" value="NZ_JACBZZ010000001.1"/>
</dbReference>
<dbReference type="GO" id="GO:0030246">
    <property type="term" value="F:carbohydrate binding"/>
    <property type="evidence" value="ECO:0007669"/>
    <property type="project" value="InterPro"/>
</dbReference>
<dbReference type="Pfam" id="PF02839">
    <property type="entry name" value="CBM_5_12"/>
    <property type="match status" value="2"/>
</dbReference>
<evidence type="ECO:0000313" key="3">
    <source>
        <dbReference type="EMBL" id="PXA69276.1"/>
    </source>
</evidence>
<evidence type="ECO:0000313" key="4">
    <source>
        <dbReference type="Proteomes" id="UP000246303"/>
    </source>
</evidence>
<accession>A0A2V3DV80</accession>
<dbReference type="PANTHER" id="PTHR42976">
    <property type="entry name" value="BIFUNCTIONAL CHITINASE/LYSOZYME-RELATED"/>
    <property type="match status" value="1"/>
</dbReference>
<evidence type="ECO:0000256" key="1">
    <source>
        <dbReference type="ARBA" id="ARBA00022801"/>
    </source>
</evidence>
<keyword evidence="1 3" id="KW-0378">Hydrolase</keyword>
<dbReference type="Proteomes" id="UP000246303">
    <property type="component" value="Unassembled WGS sequence"/>
</dbReference>
<dbReference type="Gene3D" id="2.10.10.20">
    <property type="entry name" value="Carbohydrate-binding module superfamily 5/12"/>
    <property type="match status" value="2"/>
</dbReference>
<dbReference type="InterPro" id="IPR052750">
    <property type="entry name" value="GH18_Chitinase"/>
</dbReference>
<dbReference type="PROSITE" id="PS51910">
    <property type="entry name" value="GH18_2"/>
    <property type="match status" value="1"/>
</dbReference>
<reference evidence="3 4" key="1">
    <citation type="submission" date="2018-05" db="EMBL/GenBank/DDBJ databases">
        <title>Genetic diversity of glacier-inhabiting Cryobacterium bacteria in China and description of Cryobacterium mengkeensis sp. nov. and Arthrobacter glacialis sp. nov.</title>
        <authorList>
            <person name="Liu Q."/>
            <person name="Xin Y.-H."/>
        </authorList>
    </citation>
    <scope>NUCLEOTIDE SEQUENCE [LARGE SCALE GENOMIC DNA]</scope>
    <source>
        <strain evidence="3 4">GP3</strain>
    </source>
</reference>
<dbReference type="AlphaFoldDB" id="A0A2V3DV80"/>
<dbReference type="Gene3D" id="3.20.20.80">
    <property type="entry name" value="Glycosidases"/>
    <property type="match status" value="1"/>
</dbReference>
<dbReference type="SUPFAM" id="SSF51055">
    <property type="entry name" value="Carbohydrate binding domain"/>
    <property type="match status" value="2"/>
</dbReference>
<proteinExistence type="predicted"/>
<dbReference type="InterPro" id="IPR036573">
    <property type="entry name" value="CBM_sf_5/12"/>
</dbReference>
<keyword evidence="4" id="KW-1185">Reference proteome</keyword>
<dbReference type="CDD" id="cd06543">
    <property type="entry name" value="GH18_PF-ChiA-like"/>
    <property type="match status" value="1"/>
</dbReference>
<dbReference type="GO" id="GO:0004553">
    <property type="term" value="F:hydrolase activity, hydrolyzing O-glycosyl compounds"/>
    <property type="evidence" value="ECO:0007669"/>
    <property type="project" value="InterPro"/>
</dbReference>
<dbReference type="EMBL" id="QHLZ01000001">
    <property type="protein sequence ID" value="PXA69276.1"/>
    <property type="molecule type" value="Genomic_DNA"/>
</dbReference>
<dbReference type="InterPro" id="IPR001223">
    <property type="entry name" value="Glyco_hydro18_cat"/>
</dbReference>